<protein>
    <submittedName>
        <fullName evidence="1">Uncharacterized protein</fullName>
    </submittedName>
</protein>
<sequence>MHNTSVGVAWNRGVQQSLFCEIDLSFFGKDSDTIEAEHLLSSSHDITRLYGKRYRGNIGEKGVLPSKNFQLVSTQKELTIGLKIVRSCGEIYEALQTGIEMREMNANVYSLQPKYGYPNTNLCQALEVLFVMHPLYRKHINSLHIETELIDGGKGRLVNAIPNRKRKLLKIQRISRVSPKRCLQNTRTNME</sequence>
<reference evidence="1" key="1">
    <citation type="journal article" date="2019" name="bioRxiv">
        <title>The Genome of the Zebra Mussel, Dreissena polymorpha: A Resource for Invasive Species Research.</title>
        <authorList>
            <person name="McCartney M.A."/>
            <person name="Auch B."/>
            <person name="Kono T."/>
            <person name="Mallez S."/>
            <person name="Zhang Y."/>
            <person name="Obille A."/>
            <person name="Becker A."/>
            <person name="Abrahante J.E."/>
            <person name="Garbe J."/>
            <person name="Badalamenti J.P."/>
            <person name="Herman A."/>
            <person name="Mangelson H."/>
            <person name="Liachko I."/>
            <person name="Sullivan S."/>
            <person name="Sone E.D."/>
            <person name="Koren S."/>
            <person name="Silverstein K.A.T."/>
            <person name="Beckman K.B."/>
            <person name="Gohl D.M."/>
        </authorList>
    </citation>
    <scope>NUCLEOTIDE SEQUENCE</scope>
    <source>
        <strain evidence="1">Duluth1</strain>
        <tissue evidence="1">Whole animal</tissue>
    </source>
</reference>
<keyword evidence="2" id="KW-1185">Reference proteome</keyword>
<comment type="caution">
    <text evidence="1">The sequence shown here is derived from an EMBL/GenBank/DDBJ whole genome shotgun (WGS) entry which is preliminary data.</text>
</comment>
<organism evidence="1 2">
    <name type="scientific">Dreissena polymorpha</name>
    <name type="common">Zebra mussel</name>
    <name type="synonym">Mytilus polymorpha</name>
    <dbReference type="NCBI Taxonomy" id="45954"/>
    <lineage>
        <taxon>Eukaryota</taxon>
        <taxon>Metazoa</taxon>
        <taxon>Spiralia</taxon>
        <taxon>Lophotrochozoa</taxon>
        <taxon>Mollusca</taxon>
        <taxon>Bivalvia</taxon>
        <taxon>Autobranchia</taxon>
        <taxon>Heteroconchia</taxon>
        <taxon>Euheterodonta</taxon>
        <taxon>Imparidentia</taxon>
        <taxon>Neoheterodontei</taxon>
        <taxon>Myida</taxon>
        <taxon>Dreissenoidea</taxon>
        <taxon>Dreissenidae</taxon>
        <taxon>Dreissena</taxon>
    </lineage>
</organism>
<name>A0A9D4EVZ0_DREPO</name>
<dbReference type="AlphaFoldDB" id="A0A9D4EVZ0"/>
<gene>
    <name evidence="1" type="ORF">DPMN_164969</name>
</gene>
<proteinExistence type="predicted"/>
<accession>A0A9D4EVZ0</accession>
<evidence type="ECO:0000313" key="1">
    <source>
        <dbReference type="EMBL" id="KAH3786856.1"/>
    </source>
</evidence>
<reference evidence="1" key="2">
    <citation type="submission" date="2020-11" db="EMBL/GenBank/DDBJ databases">
        <authorList>
            <person name="McCartney M.A."/>
            <person name="Auch B."/>
            <person name="Kono T."/>
            <person name="Mallez S."/>
            <person name="Becker A."/>
            <person name="Gohl D.M."/>
            <person name="Silverstein K.A.T."/>
            <person name="Koren S."/>
            <person name="Bechman K.B."/>
            <person name="Herman A."/>
            <person name="Abrahante J.E."/>
            <person name="Garbe J."/>
        </authorList>
    </citation>
    <scope>NUCLEOTIDE SEQUENCE</scope>
    <source>
        <strain evidence="1">Duluth1</strain>
        <tissue evidence="1">Whole animal</tissue>
    </source>
</reference>
<dbReference type="Proteomes" id="UP000828390">
    <property type="component" value="Unassembled WGS sequence"/>
</dbReference>
<evidence type="ECO:0000313" key="2">
    <source>
        <dbReference type="Proteomes" id="UP000828390"/>
    </source>
</evidence>
<dbReference type="EMBL" id="JAIWYP010000008">
    <property type="protein sequence ID" value="KAH3786856.1"/>
    <property type="molecule type" value="Genomic_DNA"/>
</dbReference>